<evidence type="ECO:0000313" key="2">
    <source>
        <dbReference type="EMBL" id="MFC3689215.1"/>
    </source>
</evidence>
<reference evidence="3" key="1">
    <citation type="journal article" date="2019" name="Int. J. Syst. Evol. Microbiol.">
        <title>The Global Catalogue of Microorganisms (GCM) 10K type strain sequencing project: providing services to taxonomists for standard genome sequencing and annotation.</title>
        <authorList>
            <consortium name="The Broad Institute Genomics Platform"/>
            <consortium name="The Broad Institute Genome Sequencing Center for Infectious Disease"/>
            <person name="Wu L."/>
            <person name="Ma J."/>
        </authorList>
    </citation>
    <scope>NUCLEOTIDE SEQUENCE [LARGE SCALE GENOMIC DNA]</scope>
    <source>
        <strain evidence="3">NCAIM B.02333</strain>
    </source>
</reference>
<evidence type="ECO:0000313" key="3">
    <source>
        <dbReference type="Proteomes" id="UP001595685"/>
    </source>
</evidence>
<proteinExistence type="predicted"/>
<keyword evidence="3" id="KW-1185">Reference proteome</keyword>
<protein>
    <recommendedName>
        <fullName evidence="4">Extensin-like protein</fullName>
    </recommendedName>
</protein>
<name>A0ABV7WI83_9MICO</name>
<organism evidence="2 3">
    <name type="scientific">Aquipuribacter hungaricus</name>
    <dbReference type="NCBI Taxonomy" id="545624"/>
    <lineage>
        <taxon>Bacteria</taxon>
        <taxon>Bacillati</taxon>
        <taxon>Actinomycetota</taxon>
        <taxon>Actinomycetes</taxon>
        <taxon>Micrococcales</taxon>
        <taxon>Intrasporangiaceae</taxon>
        <taxon>Aquipuribacter</taxon>
    </lineage>
</organism>
<dbReference type="EMBL" id="JBHRWW010000008">
    <property type="protein sequence ID" value="MFC3689215.1"/>
    <property type="molecule type" value="Genomic_DNA"/>
</dbReference>
<feature type="region of interest" description="Disordered" evidence="1">
    <location>
        <begin position="1"/>
        <end position="49"/>
    </location>
</feature>
<evidence type="ECO:0000256" key="1">
    <source>
        <dbReference type="SAM" id="MobiDB-lite"/>
    </source>
</evidence>
<evidence type="ECO:0008006" key="4">
    <source>
        <dbReference type="Google" id="ProtNLM"/>
    </source>
</evidence>
<comment type="caution">
    <text evidence="2">The sequence shown here is derived from an EMBL/GenBank/DDBJ whole genome shotgun (WGS) entry which is preliminary data.</text>
</comment>
<dbReference type="Proteomes" id="UP001595685">
    <property type="component" value="Unassembled WGS sequence"/>
</dbReference>
<accession>A0ABV7WI83</accession>
<gene>
    <name evidence="2" type="ORF">ACFOLH_12770</name>
</gene>
<sequence>MLDPEGPKPSADVPGDPVDSEGAAPEAVDPEADAAGSPTVSPWAPGPGEVQPEIKAVAARLVEVAGTWGEGAGGMESAAGRLSAAGFDPALVAALSRLLDDDGERAVVDILYPQYGGLTPAEASVMVALDQALVRGDGTSSVRGMTLDVRLAPSATGWSVVAVGPDQPAQGPGSPTPLGEAVLANPRVVLPADARADVSSGTVLDPVLVVLDGLARDHTIEVLTFSTGHPVNVFGTDRQSNHSRGRAVDIWRVDGALVVDPATPRDLLGAVMTKAGQLGATEVGGPFDLNGERPRYFTDDLHKDHLHIGVSEGRSPAVP</sequence>